<evidence type="ECO:0000256" key="1">
    <source>
        <dbReference type="SAM" id="MobiDB-lite"/>
    </source>
</evidence>
<dbReference type="RefSeq" id="WP_332293013.1">
    <property type="nucleotide sequence ID" value="NZ_JAZIBG010000056.1"/>
</dbReference>
<reference evidence="2 3" key="1">
    <citation type="submission" date="2024-02" db="EMBL/GenBank/DDBJ databases">
        <title>Genome sequence of Aquincola sp. MAHUQ-54.</title>
        <authorList>
            <person name="Huq M.A."/>
        </authorList>
    </citation>
    <scope>NUCLEOTIDE SEQUENCE [LARGE SCALE GENOMIC DNA]</scope>
    <source>
        <strain evidence="2 3">MAHUQ-54</strain>
    </source>
</reference>
<name>A0AAW9QNM2_9BURK</name>
<dbReference type="Pfam" id="PF11748">
    <property type="entry name" value="DUF3306"/>
    <property type="match status" value="1"/>
</dbReference>
<organism evidence="2 3">
    <name type="scientific">Aquincola agrisoli</name>
    <dbReference type="NCBI Taxonomy" id="3119538"/>
    <lineage>
        <taxon>Bacteria</taxon>
        <taxon>Pseudomonadati</taxon>
        <taxon>Pseudomonadota</taxon>
        <taxon>Betaproteobacteria</taxon>
        <taxon>Burkholderiales</taxon>
        <taxon>Sphaerotilaceae</taxon>
        <taxon>Aquincola</taxon>
    </lineage>
</organism>
<feature type="compositionally biased region" description="Pro residues" evidence="1">
    <location>
        <begin position="27"/>
        <end position="44"/>
    </location>
</feature>
<evidence type="ECO:0000313" key="2">
    <source>
        <dbReference type="EMBL" id="MEF7617247.1"/>
    </source>
</evidence>
<gene>
    <name evidence="2" type="ORF">V4F39_25270</name>
</gene>
<sequence length="186" mass="19332">MADDGAGFLSRWSRRKVLSQHGAALPEAPPAPAAVRPAPVPPGQPLASAAAEAAGAPPPAEAPAPPLPTLDDVAALTHESDYARFVARGVGSDVRNAALRKLFSNPHFNVMDGLDTYIDDYNTPDPLPAGMLKQLRQSHLLGLFDEDPVQPPPDPDENTDLRLQPDDAAGRAGPEPGPGGDAGGQH</sequence>
<feature type="compositionally biased region" description="Pro residues" evidence="1">
    <location>
        <begin position="56"/>
        <end position="68"/>
    </location>
</feature>
<accession>A0AAW9QNM2</accession>
<comment type="caution">
    <text evidence="2">The sequence shown here is derived from an EMBL/GenBank/DDBJ whole genome shotgun (WGS) entry which is preliminary data.</text>
</comment>
<feature type="region of interest" description="Disordered" evidence="1">
    <location>
        <begin position="142"/>
        <end position="186"/>
    </location>
</feature>
<protein>
    <submittedName>
        <fullName evidence="2">DUF3306 domain-containing protein</fullName>
    </submittedName>
</protein>
<feature type="compositionally biased region" description="Low complexity" evidence="1">
    <location>
        <begin position="45"/>
        <end position="55"/>
    </location>
</feature>
<feature type="region of interest" description="Disordered" evidence="1">
    <location>
        <begin position="19"/>
        <end position="70"/>
    </location>
</feature>
<feature type="compositionally biased region" description="Acidic residues" evidence="1">
    <location>
        <begin position="144"/>
        <end position="158"/>
    </location>
</feature>
<evidence type="ECO:0000313" key="3">
    <source>
        <dbReference type="Proteomes" id="UP001336250"/>
    </source>
</evidence>
<dbReference type="InterPro" id="IPR021735">
    <property type="entry name" value="DUF3306"/>
</dbReference>
<dbReference type="Proteomes" id="UP001336250">
    <property type="component" value="Unassembled WGS sequence"/>
</dbReference>
<keyword evidence="3" id="KW-1185">Reference proteome</keyword>
<feature type="compositionally biased region" description="Basic and acidic residues" evidence="1">
    <location>
        <begin position="159"/>
        <end position="169"/>
    </location>
</feature>
<proteinExistence type="predicted"/>
<dbReference type="EMBL" id="JAZIBG010000056">
    <property type="protein sequence ID" value="MEF7617247.1"/>
    <property type="molecule type" value="Genomic_DNA"/>
</dbReference>
<dbReference type="AlphaFoldDB" id="A0AAW9QNM2"/>